<dbReference type="eggNOG" id="ENOG502SV8Y">
    <property type="taxonomic scope" value="Eukaryota"/>
</dbReference>
<keyword evidence="1" id="KW-0812">Transmembrane</keyword>
<gene>
    <name evidence="3" type="ORF">BAUCODRAFT_146232</name>
</gene>
<dbReference type="Pfam" id="PF24803">
    <property type="entry name" value="DUF7704"/>
    <property type="match status" value="1"/>
</dbReference>
<dbReference type="EMBL" id="KB445552">
    <property type="protein sequence ID" value="EMC99268.1"/>
    <property type="molecule type" value="Genomic_DNA"/>
</dbReference>
<keyword evidence="1" id="KW-0472">Membrane</keyword>
<keyword evidence="1" id="KW-1133">Transmembrane helix</keyword>
<dbReference type="GeneID" id="19108670"/>
<evidence type="ECO:0000256" key="1">
    <source>
        <dbReference type="SAM" id="Phobius"/>
    </source>
</evidence>
<dbReference type="InterPro" id="IPR056121">
    <property type="entry name" value="DUF7704"/>
</dbReference>
<accession>M2N5F9</accession>
<dbReference type="PANTHER" id="PTHR37019:SF1">
    <property type="entry name" value="EXPERA DOMAIN-CONTAINING PROTEIN"/>
    <property type="match status" value="1"/>
</dbReference>
<keyword evidence="4" id="KW-1185">Reference proteome</keyword>
<proteinExistence type="predicted"/>
<feature type="transmembrane region" description="Helical" evidence="1">
    <location>
        <begin position="54"/>
        <end position="73"/>
    </location>
</feature>
<dbReference type="KEGG" id="bcom:BAUCODRAFT_146232"/>
<dbReference type="OMA" id="MFRWQDW"/>
<dbReference type="PANTHER" id="PTHR37019">
    <property type="entry name" value="CHROMOSOME 1, WHOLE GENOME SHOTGUN SEQUENCE"/>
    <property type="match status" value="1"/>
</dbReference>
<feature type="domain" description="DUF7704" evidence="2">
    <location>
        <begin position="4"/>
        <end position="140"/>
    </location>
</feature>
<reference evidence="3 4" key="1">
    <citation type="journal article" date="2012" name="PLoS Pathog.">
        <title>Diverse lifestyles and strategies of plant pathogenesis encoded in the genomes of eighteen Dothideomycetes fungi.</title>
        <authorList>
            <person name="Ohm R.A."/>
            <person name="Feau N."/>
            <person name="Henrissat B."/>
            <person name="Schoch C.L."/>
            <person name="Horwitz B.A."/>
            <person name="Barry K.W."/>
            <person name="Condon B.J."/>
            <person name="Copeland A.C."/>
            <person name="Dhillon B."/>
            <person name="Glaser F."/>
            <person name="Hesse C.N."/>
            <person name="Kosti I."/>
            <person name="LaButti K."/>
            <person name="Lindquist E.A."/>
            <person name="Lucas S."/>
            <person name="Salamov A.A."/>
            <person name="Bradshaw R.E."/>
            <person name="Ciuffetti L."/>
            <person name="Hamelin R.C."/>
            <person name="Kema G.H.J."/>
            <person name="Lawrence C."/>
            <person name="Scott J.A."/>
            <person name="Spatafora J.W."/>
            <person name="Turgeon B.G."/>
            <person name="de Wit P.J.G.M."/>
            <person name="Zhong S."/>
            <person name="Goodwin S.B."/>
            <person name="Grigoriev I.V."/>
        </authorList>
    </citation>
    <scope>NUCLEOTIDE SEQUENCE [LARGE SCALE GENOMIC DNA]</scope>
    <source>
        <strain evidence="3 4">UAMH 10762</strain>
    </source>
</reference>
<dbReference type="RefSeq" id="XP_007674201.1">
    <property type="nucleotide sequence ID" value="XM_007676011.1"/>
</dbReference>
<dbReference type="HOGENOM" id="CLU_112091_1_1_1"/>
<feature type="transmembrane region" description="Helical" evidence="1">
    <location>
        <begin position="12"/>
        <end position="34"/>
    </location>
</feature>
<dbReference type="OrthoDB" id="5313995at2759"/>
<evidence type="ECO:0000313" key="3">
    <source>
        <dbReference type="EMBL" id="EMC99268.1"/>
    </source>
</evidence>
<evidence type="ECO:0000313" key="4">
    <source>
        <dbReference type="Proteomes" id="UP000011761"/>
    </source>
</evidence>
<organism evidence="3 4">
    <name type="scientific">Baudoinia panamericana (strain UAMH 10762)</name>
    <name type="common">Angels' share fungus</name>
    <name type="synonym">Baudoinia compniacensis (strain UAMH 10762)</name>
    <dbReference type="NCBI Taxonomy" id="717646"/>
    <lineage>
        <taxon>Eukaryota</taxon>
        <taxon>Fungi</taxon>
        <taxon>Dikarya</taxon>
        <taxon>Ascomycota</taxon>
        <taxon>Pezizomycotina</taxon>
        <taxon>Dothideomycetes</taxon>
        <taxon>Dothideomycetidae</taxon>
        <taxon>Mycosphaerellales</taxon>
        <taxon>Teratosphaeriaceae</taxon>
        <taxon>Baudoinia</taxon>
    </lineage>
</organism>
<dbReference type="AlphaFoldDB" id="M2N5F9"/>
<feature type="transmembrane region" description="Helical" evidence="1">
    <location>
        <begin position="85"/>
        <end position="102"/>
    </location>
</feature>
<name>M2N5F9_BAUPA</name>
<sequence length="154" mass="16934">MTPQIPRIYRVFFTTLDPLLAATGVLTALFYPSALLKPYSPIAALPPALETSSLLIMLAGFYAATLLLQVVVLRMRPDDLGLWRVLQLSILFQDVFILAAFARSMGIQGRLSPLAWHADEAGTIATTAGVGFVRARFLLDRKWDCQKDEILIGG</sequence>
<dbReference type="Proteomes" id="UP000011761">
    <property type="component" value="Unassembled WGS sequence"/>
</dbReference>
<evidence type="ECO:0000259" key="2">
    <source>
        <dbReference type="Pfam" id="PF24803"/>
    </source>
</evidence>
<protein>
    <recommendedName>
        <fullName evidence="2">DUF7704 domain-containing protein</fullName>
    </recommendedName>
</protein>